<reference evidence="2 3" key="1">
    <citation type="submission" date="2021-08" db="EMBL/GenBank/DDBJ databases">
        <authorList>
            <person name="Zhang D."/>
            <person name="Zhang A."/>
            <person name="Wang L."/>
        </authorList>
    </citation>
    <scope>NUCLEOTIDE SEQUENCE [LARGE SCALE GENOMIC DNA]</scope>
    <source>
        <strain evidence="2 3">WL0086</strain>
    </source>
</reference>
<dbReference type="RefSeq" id="WP_221029545.1">
    <property type="nucleotide sequence ID" value="NZ_CP139781.1"/>
</dbReference>
<accession>A0ABZ1C5N5</accession>
<proteinExistence type="predicted"/>
<dbReference type="SUPFAM" id="SSF52540">
    <property type="entry name" value="P-loop containing nucleoside triphosphate hydrolases"/>
    <property type="match status" value="1"/>
</dbReference>
<dbReference type="Gene3D" id="3.40.50.300">
    <property type="entry name" value="P-loop containing nucleotide triphosphate hydrolases"/>
    <property type="match status" value="1"/>
</dbReference>
<evidence type="ECO:0008006" key="4">
    <source>
        <dbReference type="Google" id="ProtNLM"/>
    </source>
</evidence>
<evidence type="ECO:0000313" key="2">
    <source>
        <dbReference type="EMBL" id="WRQ87041.1"/>
    </source>
</evidence>
<protein>
    <recommendedName>
        <fullName evidence="4">Sulfotransferase domain-containing protein</fullName>
    </recommendedName>
</protein>
<dbReference type="EMBL" id="CP139781">
    <property type="protein sequence ID" value="WRQ87041.1"/>
    <property type="molecule type" value="Genomic_DNA"/>
</dbReference>
<keyword evidence="3" id="KW-1185">Reference proteome</keyword>
<feature type="compositionally biased region" description="Basic and acidic residues" evidence="1">
    <location>
        <begin position="116"/>
        <end position="130"/>
    </location>
</feature>
<name>A0ABZ1C5N5_9BACT</name>
<organism evidence="2 3">
    <name type="scientific">Actomonas aquatica</name>
    <dbReference type="NCBI Taxonomy" id="2866162"/>
    <lineage>
        <taxon>Bacteria</taxon>
        <taxon>Pseudomonadati</taxon>
        <taxon>Verrucomicrobiota</taxon>
        <taxon>Opitutia</taxon>
        <taxon>Opitutales</taxon>
        <taxon>Opitutaceae</taxon>
        <taxon>Actomonas</taxon>
    </lineage>
</organism>
<sequence length="411" mass="46454">MSTLPACAPLPLDGPVHEPPCDYDALKIIIVGTPKAGNTWLRYLFSELYHLPMVALDPDFRVIDWNAFGPRWVGQQHYPPEPELLALGKERGFIFVTPVRHPGDVFVSLRHYTDDREERDNDPEHVRAMRPDSMLEDGPGNYGEHTLNYAKRGYYLKTHLSIYWLRCGQTHGVRYEDLWNKPVETFQALTDRIVPQPLDKVRRALCACEIGIMQTVTDRKKTFVRKGGLNSWRDELPKAVQDVLREQQPYPAQFAALGYDMDLHNPANARSKEPSRAGNPFPGGTFANGVPLAPILLHIYFEETKNDLLRWADGGEVGPGTFYDWLMSPAAADPTQGDGVPVITEFAHYLYRMRTDLHGVFADVFGADRRAFGDWFLYSAALDFEFDWSFTLPVVSSWALGPAGERGKGEA</sequence>
<feature type="region of interest" description="Disordered" evidence="1">
    <location>
        <begin position="116"/>
        <end position="141"/>
    </location>
</feature>
<reference evidence="2 3" key="2">
    <citation type="submission" date="2023-12" db="EMBL/GenBank/DDBJ databases">
        <title>Description of an unclassified Opitutus bacterium of Verrucomicrobiota.</title>
        <authorList>
            <person name="Zhang D.-F."/>
        </authorList>
    </citation>
    <scope>NUCLEOTIDE SEQUENCE [LARGE SCALE GENOMIC DNA]</scope>
    <source>
        <strain evidence="2 3">WL0086</strain>
    </source>
</reference>
<gene>
    <name evidence="2" type="ORF">K1X11_019680</name>
</gene>
<dbReference type="Proteomes" id="UP000738431">
    <property type="component" value="Chromosome"/>
</dbReference>
<evidence type="ECO:0000313" key="3">
    <source>
        <dbReference type="Proteomes" id="UP000738431"/>
    </source>
</evidence>
<evidence type="ECO:0000256" key="1">
    <source>
        <dbReference type="SAM" id="MobiDB-lite"/>
    </source>
</evidence>
<dbReference type="InterPro" id="IPR027417">
    <property type="entry name" value="P-loop_NTPase"/>
</dbReference>